<gene>
    <name evidence="2" type="ORF">PTE30175_01093</name>
</gene>
<evidence type="ECO:0000256" key="1">
    <source>
        <dbReference type="SAM" id="SignalP"/>
    </source>
</evidence>
<dbReference type="AlphaFoldDB" id="A0A5E4T124"/>
<reference evidence="2 3" key="1">
    <citation type="submission" date="2019-08" db="EMBL/GenBank/DDBJ databases">
        <authorList>
            <person name="Peeters C."/>
        </authorList>
    </citation>
    <scope>NUCLEOTIDE SEQUENCE [LARGE SCALE GENOMIC DNA]</scope>
    <source>
        <strain evidence="2 3">LMG 30175</strain>
    </source>
</reference>
<name>A0A5E4T124_9BURK</name>
<proteinExistence type="predicted"/>
<organism evidence="2 3">
    <name type="scientific">Pandoraea terrae</name>
    <dbReference type="NCBI Taxonomy" id="1537710"/>
    <lineage>
        <taxon>Bacteria</taxon>
        <taxon>Pseudomonadati</taxon>
        <taxon>Pseudomonadota</taxon>
        <taxon>Betaproteobacteria</taxon>
        <taxon>Burkholderiales</taxon>
        <taxon>Burkholderiaceae</taxon>
        <taxon>Pandoraea</taxon>
    </lineage>
</organism>
<protein>
    <recommendedName>
        <fullName evidence="4">Outer envelope protein</fullName>
    </recommendedName>
</protein>
<feature type="signal peptide" evidence="1">
    <location>
        <begin position="1"/>
        <end position="29"/>
    </location>
</feature>
<keyword evidence="3" id="KW-1185">Reference proteome</keyword>
<dbReference type="Gene3D" id="2.40.230.20">
    <property type="entry name" value="Nucleoside-specific channel-forming protein, Tsx-like"/>
    <property type="match status" value="1"/>
</dbReference>
<dbReference type="InterPro" id="IPR036777">
    <property type="entry name" value="Channel_Tsx-like_sf"/>
</dbReference>
<accession>A0A5E4T124</accession>
<dbReference type="GO" id="GO:0009279">
    <property type="term" value="C:cell outer membrane"/>
    <property type="evidence" value="ECO:0007669"/>
    <property type="project" value="InterPro"/>
</dbReference>
<dbReference type="SUPFAM" id="SSF111364">
    <property type="entry name" value="Tsx-like channel"/>
    <property type="match status" value="1"/>
</dbReference>
<evidence type="ECO:0000313" key="2">
    <source>
        <dbReference type="EMBL" id="VVD81607.1"/>
    </source>
</evidence>
<sequence length="285" mass="30972">MKKHLKPRRAHLAAGFAVAAMLAPFSAQAADWTDAFVGMRYGTTFREPSIPDNIAKTILQFQYVSGYKYGTNFFNTDVLLSNRKDPAAGGGGGATDIYVVYRHVLSMSAVTGLPLAIGPVRDFGLTAGIDLQSKNDAFGSGSRSSLPRKFVAGPTVKFDVPGYLDFSVLFRTENNNNSIVGKNVTFQNSYGLELLWGIPFHLGVPAKFKGFADLIGPKGKDGFGVQTKQEFMLETALMFDVGSLYGKKDSLYVGVGYQYWHNKFGVPPGVGTKASVVQLNLEYHL</sequence>
<dbReference type="EMBL" id="CABPRZ010000003">
    <property type="protein sequence ID" value="VVD81607.1"/>
    <property type="molecule type" value="Genomic_DNA"/>
</dbReference>
<feature type="chain" id="PRO_5022799055" description="Outer envelope protein" evidence="1">
    <location>
        <begin position="30"/>
        <end position="285"/>
    </location>
</feature>
<evidence type="ECO:0008006" key="4">
    <source>
        <dbReference type="Google" id="ProtNLM"/>
    </source>
</evidence>
<evidence type="ECO:0000313" key="3">
    <source>
        <dbReference type="Proteomes" id="UP000414233"/>
    </source>
</evidence>
<keyword evidence="1" id="KW-0732">Signal</keyword>
<dbReference type="Proteomes" id="UP000414233">
    <property type="component" value="Unassembled WGS sequence"/>
</dbReference>